<dbReference type="SUPFAM" id="SSF103473">
    <property type="entry name" value="MFS general substrate transporter"/>
    <property type="match status" value="1"/>
</dbReference>
<dbReference type="CDD" id="cd17471">
    <property type="entry name" value="MFS_Set"/>
    <property type="match status" value="1"/>
</dbReference>
<feature type="transmembrane region" description="Helical" evidence="9">
    <location>
        <begin position="247"/>
        <end position="267"/>
    </location>
</feature>
<feature type="transmembrane region" description="Helical" evidence="9">
    <location>
        <begin position="45"/>
        <end position="62"/>
    </location>
</feature>
<feature type="transmembrane region" description="Helical" evidence="9">
    <location>
        <begin position="164"/>
        <end position="184"/>
    </location>
</feature>
<evidence type="ECO:0000256" key="6">
    <source>
        <dbReference type="ARBA" id="ARBA00022692"/>
    </source>
</evidence>
<feature type="transmembrane region" description="Helical" evidence="9">
    <location>
        <begin position="140"/>
        <end position="158"/>
    </location>
</feature>
<feature type="transmembrane region" description="Helical" evidence="9">
    <location>
        <begin position="7"/>
        <end position="25"/>
    </location>
</feature>
<evidence type="ECO:0000256" key="7">
    <source>
        <dbReference type="ARBA" id="ARBA00022989"/>
    </source>
</evidence>
<dbReference type="RefSeq" id="WP_119564494.1">
    <property type="nucleotide sequence ID" value="NZ_JACWKU010000002.1"/>
</dbReference>
<comment type="similarity">
    <text evidence="2">Belongs to the major facilitator superfamily. Set transporter family.</text>
</comment>
<evidence type="ECO:0000259" key="10">
    <source>
        <dbReference type="PROSITE" id="PS50850"/>
    </source>
</evidence>
<protein>
    <submittedName>
        <fullName evidence="11">MFS transporter</fullName>
    </submittedName>
</protein>
<evidence type="ECO:0000256" key="9">
    <source>
        <dbReference type="SAM" id="Phobius"/>
    </source>
</evidence>
<dbReference type="Gene3D" id="1.20.1250.20">
    <property type="entry name" value="MFS general substrate transporter like domains"/>
    <property type="match status" value="2"/>
</dbReference>
<keyword evidence="6 9" id="KW-0812">Transmembrane</keyword>
<dbReference type="PROSITE" id="PS50850">
    <property type="entry name" value="MFS"/>
    <property type="match status" value="1"/>
</dbReference>
<feature type="transmembrane region" description="Helical" evidence="9">
    <location>
        <begin position="279"/>
        <end position="298"/>
    </location>
</feature>
<gene>
    <name evidence="11" type="ORF">FXE67_14665</name>
</gene>
<feature type="transmembrane region" description="Helical" evidence="9">
    <location>
        <begin position="337"/>
        <end position="358"/>
    </location>
</feature>
<feature type="transmembrane region" description="Helical" evidence="9">
    <location>
        <begin position="304"/>
        <end position="325"/>
    </location>
</feature>
<dbReference type="Proteomes" id="UP000323583">
    <property type="component" value="Unassembled WGS sequence"/>
</dbReference>
<dbReference type="PANTHER" id="PTHR23535">
    <property type="entry name" value="SUGAR EFFLUX TRANSPORTER A-RELATED"/>
    <property type="match status" value="1"/>
</dbReference>
<feature type="transmembrane region" description="Helical" evidence="9">
    <location>
        <begin position="211"/>
        <end position="231"/>
    </location>
</feature>
<comment type="caution">
    <text evidence="11">The sequence shown here is derived from an EMBL/GenBank/DDBJ whole genome shotgun (WGS) entry which is preliminary data.</text>
</comment>
<dbReference type="EMBL" id="VSGZ01000037">
    <property type="protein sequence ID" value="TXY91201.1"/>
    <property type="molecule type" value="Genomic_DNA"/>
</dbReference>
<evidence type="ECO:0000256" key="3">
    <source>
        <dbReference type="ARBA" id="ARBA00022448"/>
    </source>
</evidence>
<dbReference type="InterPro" id="IPR011701">
    <property type="entry name" value="MFS"/>
</dbReference>
<dbReference type="AlphaFoldDB" id="A0A5C9SVI8"/>
<dbReference type="InterPro" id="IPR036259">
    <property type="entry name" value="MFS_trans_sf"/>
</dbReference>
<accession>A0A5C9SVI8</accession>
<feature type="domain" description="Major facilitator superfamily (MFS) profile" evidence="10">
    <location>
        <begin position="6"/>
        <end position="390"/>
    </location>
</feature>
<feature type="transmembrane region" description="Helical" evidence="9">
    <location>
        <begin position="98"/>
        <end position="119"/>
    </location>
</feature>
<evidence type="ECO:0000313" key="12">
    <source>
        <dbReference type="Proteomes" id="UP000323583"/>
    </source>
</evidence>
<feature type="transmembrane region" description="Helical" evidence="9">
    <location>
        <begin position="74"/>
        <end position="92"/>
    </location>
</feature>
<evidence type="ECO:0000313" key="11">
    <source>
        <dbReference type="EMBL" id="TXY91201.1"/>
    </source>
</evidence>
<dbReference type="InterPro" id="IPR020846">
    <property type="entry name" value="MFS_dom"/>
</dbReference>
<evidence type="ECO:0000256" key="2">
    <source>
        <dbReference type="ARBA" id="ARBA00006523"/>
    </source>
</evidence>
<keyword evidence="8 9" id="KW-0472">Membrane</keyword>
<keyword evidence="7 9" id="KW-1133">Transmembrane helix</keyword>
<name>A0A5C9SVI8_VIBCL</name>
<evidence type="ECO:0000256" key="8">
    <source>
        <dbReference type="ARBA" id="ARBA00023136"/>
    </source>
</evidence>
<reference evidence="11 12" key="1">
    <citation type="submission" date="2019-06" db="EMBL/GenBank/DDBJ databases">
        <title>Vibrio cholerae phylogeny based on whole-genome sequencing reveals genetic diversity and population strucutre.</title>
        <authorList>
            <person name="Zhiqiu Y."/>
            <person name="Bin L."/>
            <person name="Lingyan J."/>
        </authorList>
    </citation>
    <scope>NUCLEOTIDE SEQUENCE [LARGE SCALE GENOMIC DNA]</scope>
    <source>
        <strain evidence="11 12">N2768</strain>
    </source>
</reference>
<evidence type="ECO:0000256" key="5">
    <source>
        <dbReference type="ARBA" id="ARBA00022597"/>
    </source>
</evidence>
<organism evidence="11 12">
    <name type="scientific">Vibrio cholerae</name>
    <dbReference type="NCBI Taxonomy" id="666"/>
    <lineage>
        <taxon>Bacteria</taxon>
        <taxon>Pseudomonadati</taxon>
        <taxon>Pseudomonadota</taxon>
        <taxon>Gammaproteobacteria</taxon>
        <taxon>Vibrionales</taxon>
        <taxon>Vibrionaceae</taxon>
        <taxon>Vibrio</taxon>
    </lineage>
</organism>
<dbReference type="Pfam" id="PF07690">
    <property type="entry name" value="MFS_1"/>
    <property type="match status" value="1"/>
</dbReference>
<keyword evidence="3" id="KW-0813">Transport</keyword>
<evidence type="ECO:0000256" key="1">
    <source>
        <dbReference type="ARBA" id="ARBA00004651"/>
    </source>
</evidence>
<comment type="subcellular location">
    <subcellularLocation>
        <location evidence="1">Cell membrane</location>
        <topology evidence="1">Multi-pass membrane protein</topology>
    </subcellularLocation>
</comment>
<feature type="transmembrane region" description="Helical" evidence="9">
    <location>
        <begin position="364"/>
        <end position="385"/>
    </location>
</feature>
<evidence type="ECO:0000256" key="4">
    <source>
        <dbReference type="ARBA" id="ARBA00022475"/>
    </source>
</evidence>
<dbReference type="GO" id="GO:0005886">
    <property type="term" value="C:plasma membrane"/>
    <property type="evidence" value="ECO:0007669"/>
    <property type="project" value="UniProtKB-SubCell"/>
</dbReference>
<dbReference type="PANTHER" id="PTHR23535:SF2">
    <property type="entry name" value="SUGAR EFFLUX TRANSPORTER A-RELATED"/>
    <property type="match status" value="1"/>
</dbReference>
<dbReference type="GO" id="GO:0022857">
    <property type="term" value="F:transmembrane transporter activity"/>
    <property type="evidence" value="ECO:0007669"/>
    <property type="project" value="InterPro"/>
</dbReference>
<keyword evidence="5" id="KW-0762">Sugar transport</keyword>
<proteinExistence type="inferred from homology"/>
<sequence length="408" mass="44383">MYRDKTALLFIMSTLVTGLCGAFFYPLSSLFIVEALNASPMQLSLYMVLAVVSSVIVSQWLARQSDRHWQRKTILLVSLICYLITVVSFMFIRSYSLAIMVVVLFASVSGASFGQLFALGREYADQNLTDKTTFLSTMRAGIAIAWVFGPPAAFMLKASFGFNAAFAVSALIVFLGIVLIARYLPAGDKASTQSSQSDQRTLVKYSLHKRALIVLYCLVLVFTFASNNLYITSMPLYLSRELMVPEHWLGILFGTAALCEIPVMLMAGKLAARWGVNRLLTLGIFIGIVFYALMLTHTSFGGMMAAQVLNGVFIGICATLGMVVLQDMMQDRLGTASTLFSSMLSISSLVASLAVGIVGELFNYFSTLYVSLLGAMLALILLLLFTQALRKGGQNEGLPSKETANGSA</sequence>
<keyword evidence="4" id="KW-1003">Cell membrane</keyword>